<proteinExistence type="predicted"/>
<evidence type="ECO:0000256" key="1">
    <source>
        <dbReference type="SAM" id="MobiDB-lite"/>
    </source>
</evidence>
<reference evidence="2 3" key="1">
    <citation type="journal article" date="2017" name="Nat. Commun.">
        <title>Genome assembly with in vitro proximity ligation data and whole-genome triplication in lettuce.</title>
        <authorList>
            <person name="Reyes-Chin-Wo S."/>
            <person name="Wang Z."/>
            <person name="Yang X."/>
            <person name="Kozik A."/>
            <person name="Arikit S."/>
            <person name="Song C."/>
            <person name="Xia L."/>
            <person name="Froenicke L."/>
            <person name="Lavelle D.O."/>
            <person name="Truco M.J."/>
            <person name="Xia R."/>
            <person name="Zhu S."/>
            <person name="Xu C."/>
            <person name="Xu H."/>
            <person name="Xu X."/>
            <person name="Cox K."/>
            <person name="Korf I."/>
            <person name="Meyers B.C."/>
            <person name="Michelmore R.W."/>
        </authorList>
    </citation>
    <scope>NUCLEOTIDE SEQUENCE [LARGE SCALE GENOMIC DNA]</scope>
    <source>
        <strain evidence="3">cv. Salinas</strain>
        <tissue evidence="2">Seedlings</tissue>
    </source>
</reference>
<gene>
    <name evidence="2" type="ORF">LSAT_V11C100010370</name>
</gene>
<dbReference type="AlphaFoldDB" id="A0A9R1WEW7"/>
<dbReference type="EMBL" id="NBSK02000001">
    <property type="protein sequence ID" value="KAJ0225457.1"/>
    <property type="molecule type" value="Genomic_DNA"/>
</dbReference>
<dbReference type="Proteomes" id="UP000235145">
    <property type="component" value="Unassembled WGS sequence"/>
</dbReference>
<protein>
    <recommendedName>
        <fullName evidence="4">BED-type domain-containing protein</fullName>
    </recommendedName>
</protein>
<accession>A0A9R1WEW7</accession>
<name>A0A9R1WEW7_LACSA</name>
<comment type="caution">
    <text evidence="2">The sequence shown here is derived from an EMBL/GenBank/DDBJ whole genome shotgun (WGS) entry which is preliminary data.</text>
</comment>
<evidence type="ECO:0000313" key="3">
    <source>
        <dbReference type="Proteomes" id="UP000235145"/>
    </source>
</evidence>
<organism evidence="2 3">
    <name type="scientific">Lactuca sativa</name>
    <name type="common">Garden lettuce</name>
    <dbReference type="NCBI Taxonomy" id="4236"/>
    <lineage>
        <taxon>Eukaryota</taxon>
        <taxon>Viridiplantae</taxon>
        <taxon>Streptophyta</taxon>
        <taxon>Embryophyta</taxon>
        <taxon>Tracheophyta</taxon>
        <taxon>Spermatophyta</taxon>
        <taxon>Magnoliopsida</taxon>
        <taxon>eudicotyledons</taxon>
        <taxon>Gunneridae</taxon>
        <taxon>Pentapetalae</taxon>
        <taxon>asterids</taxon>
        <taxon>campanulids</taxon>
        <taxon>Asterales</taxon>
        <taxon>Asteraceae</taxon>
        <taxon>Cichorioideae</taxon>
        <taxon>Cichorieae</taxon>
        <taxon>Lactucinae</taxon>
        <taxon>Lactuca</taxon>
    </lineage>
</organism>
<sequence length="121" mass="13065">MVDGPSSHASVNPTNTNNNTISSDAGTGTKCLNGDMTWEWGEWRDPSKKQSLCCTLCDKMVSGGITRLKQHLTHTSGQVTVDLSDEDEGGEVVVQEVSEKRNVSKKKKFVGASNVRGPLDN</sequence>
<evidence type="ECO:0008006" key="4">
    <source>
        <dbReference type="Google" id="ProtNLM"/>
    </source>
</evidence>
<feature type="region of interest" description="Disordered" evidence="1">
    <location>
        <begin position="1"/>
        <end position="28"/>
    </location>
</feature>
<evidence type="ECO:0000313" key="2">
    <source>
        <dbReference type="EMBL" id="KAJ0225457.1"/>
    </source>
</evidence>
<keyword evidence="3" id="KW-1185">Reference proteome</keyword>